<dbReference type="InterPro" id="IPR011333">
    <property type="entry name" value="SKP1/BTB/POZ_sf"/>
</dbReference>
<dbReference type="SUPFAM" id="SSF117281">
    <property type="entry name" value="Kelch motif"/>
    <property type="match status" value="1"/>
</dbReference>
<evidence type="ECO:0000313" key="5">
    <source>
        <dbReference type="RefSeq" id="XP_031561721.1"/>
    </source>
</evidence>
<keyword evidence="4" id="KW-1185">Reference proteome</keyword>
<dbReference type="InterPro" id="IPR011705">
    <property type="entry name" value="BACK"/>
</dbReference>
<keyword evidence="2" id="KW-0677">Repeat</keyword>
<dbReference type="RefSeq" id="XP_031561721.1">
    <property type="nucleotide sequence ID" value="XM_031705861.1"/>
</dbReference>
<dbReference type="InterPro" id="IPR000210">
    <property type="entry name" value="BTB/POZ_dom"/>
</dbReference>
<dbReference type="InParanoid" id="A0A6P8I2H4"/>
<accession>A0A6P8I2H4</accession>
<dbReference type="Pfam" id="PF01344">
    <property type="entry name" value="Kelch_1"/>
    <property type="match status" value="3"/>
</dbReference>
<protein>
    <submittedName>
        <fullName evidence="5">Kelch-like protein diablo</fullName>
    </submittedName>
</protein>
<dbReference type="InterPro" id="IPR017096">
    <property type="entry name" value="BTB-kelch_protein"/>
</dbReference>
<dbReference type="InterPro" id="IPR015915">
    <property type="entry name" value="Kelch-typ_b-propeller"/>
</dbReference>
<dbReference type="OrthoDB" id="45365at2759"/>
<dbReference type="SMART" id="SM00225">
    <property type="entry name" value="BTB"/>
    <property type="match status" value="1"/>
</dbReference>
<dbReference type="Pfam" id="PF00651">
    <property type="entry name" value="BTB"/>
    <property type="match status" value="1"/>
</dbReference>
<dbReference type="PROSITE" id="PS50097">
    <property type="entry name" value="BTB"/>
    <property type="match status" value="1"/>
</dbReference>
<dbReference type="SMART" id="SM00612">
    <property type="entry name" value="Kelch"/>
    <property type="match status" value="6"/>
</dbReference>
<dbReference type="Proteomes" id="UP000515163">
    <property type="component" value="Unplaced"/>
</dbReference>
<dbReference type="PANTHER" id="PTHR45632">
    <property type="entry name" value="LD33804P"/>
    <property type="match status" value="1"/>
</dbReference>
<reference evidence="5" key="1">
    <citation type="submission" date="2025-08" db="UniProtKB">
        <authorList>
            <consortium name="RefSeq"/>
        </authorList>
    </citation>
    <scope>IDENTIFICATION</scope>
    <source>
        <tissue evidence="5">Tentacle</tissue>
    </source>
</reference>
<dbReference type="SMART" id="SM00875">
    <property type="entry name" value="BACK"/>
    <property type="match status" value="1"/>
</dbReference>
<name>A0A6P8I2H4_ACTTE</name>
<dbReference type="CDD" id="cd18245">
    <property type="entry name" value="BTB_POZ_KLHL16_gigaxonin"/>
    <property type="match status" value="1"/>
</dbReference>
<dbReference type="Pfam" id="PF24681">
    <property type="entry name" value="Kelch_KLHDC2_KLHL20_DRC7"/>
    <property type="match status" value="1"/>
</dbReference>
<dbReference type="Gene3D" id="2.120.10.80">
    <property type="entry name" value="Kelch-type beta propeller"/>
    <property type="match status" value="1"/>
</dbReference>
<dbReference type="KEGG" id="aten:116297597"/>
<dbReference type="SUPFAM" id="SSF54695">
    <property type="entry name" value="POZ domain"/>
    <property type="match status" value="1"/>
</dbReference>
<dbReference type="PIRSF" id="PIRSF037037">
    <property type="entry name" value="Kelch-like_protein_gigaxonin"/>
    <property type="match status" value="1"/>
</dbReference>
<dbReference type="FunFam" id="1.25.40.420:FF:000001">
    <property type="entry name" value="Kelch-like family member 12"/>
    <property type="match status" value="1"/>
</dbReference>
<dbReference type="InterPro" id="IPR047070">
    <property type="entry name" value="KLHL16_BTB_POZ"/>
</dbReference>
<evidence type="ECO:0000256" key="1">
    <source>
        <dbReference type="ARBA" id="ARBA00022441"/>
    </source>
</evidence>
<dbReference type="Gene3D" id="3.30.710.10">
    <property type="entry name" value="Potassium Channel Kv1.1, Chain A"/>
    <property type="match status" value="1"/>
</dbReference>
<dbReference type="FunCoup" id="A0A6P8I2H4">
    <property type="interactions" value="548"/>
</dbReference>
<dbReference type="InterPro" id="IPR006652">
    <property type="entry name" value="Kelch_1"/>
</dbReference>
<evidence type="ECO:0000256" key="2">
    <source>
        <dbReference type="ARBA" id="ARBA00022737"/>
    </source>
</evidence>
<dbReference type="Gene3D" id="1.25.40.420">
    <property type="match status" value="1"/>
</dbReference>
<evidence type="ECO:0000259" key="3">
    <source>
        <dbReference type="PROSITE" id="PS50097"/>
    </source>
</evidence>
<keyword evidence="1" id="KW-0880">Kelch repeat</keyword>
<dbReference type="Pfam" id="PF07707">
    <property type="entry name" value="BACK"/>
    <property type="match status" value="1"/>
</dbReference>
<sequence length="590" mass="66134">MATFSPFENVAYSSPKTHLPEANYCVALMQCLNDFRKHNVLCEVTIVVNGKPFYAHRNVLAAASPYFRAMFSNHFREQCETKPVILENITADVMEELLNFIYTGTIKITPLNVRDLVSASNYLLMNSLKDACVSFMKSMLNPSNCLGIESAADQFDCETLRETANNYIYNNFATVSQTDEFKMLSPERLEQFLISDDTKVDREEYIFEALLTWLKHDEKNRKEMFPRLAKHVRFPLMSPYYLADFVETEDIVLSTPECTPLLLEAKNYHMLPDRRHLIKGSRTKPRRSMGLMKVIFAAGGIQGSSVMKNTFCFVPKTNKWYPLAPMNVARCRHGLALTGDMVYAVGGQSREGAAQSSLSSAERYDPRTNTWTMVASMNIRRSLLNVAVLDGRLYAVGGCDENNFRLNSVENYDPVTDNWQYIAPMSTCRSSPCVMATGRALYVVGGVNYVGMSLNSGECFDPMTNTWVSINPMQQKRASACGAVCNGKIFVIGGWDGSNHLNSGEMYEPEIDQWTSIARASTARWDAAIAVESDKIFVIGGCDRNSLCTLETECYDPEKKKWSKVAPLPVATHGIKCSTIQVPNKLIPGI</sequence>
<gene>
    <name evidence="5" type="primary">LOC116297597</name>
</gene>
<proteinExistence type="predicted"/>
<dbReference type="GO" id="GO:0005737">
    <property type="term" value="C:cytoplasm"/>
    <property type="evidence" value="ECO:0007669"/>
    <property type="project" value="UniProtKB-ARBA"/>
</dbReference>
<evidence type="ECO:0000313" key="4">
    <source>
        <dbReference type="Proteomes" id="UP000515163"/>
    </source>
</evidence>
<organism evidence="4 5">
    <name type="scientific">Actinia tenebrosa</name>
    <name type="common">Australian red waratah sea anemone</name>
    <dbReference type="NCBI Taxonomy" id="6105"/>
    <lineage>
        <taxon>Eukaryota</taxon>
        <taxon>Metazoa</taxon>
        <taxon>Cnidaria</taxon>
        <taxon>Anthozoa</taxon>
        <taxon>Hexacorallia</taxon>
        <taxon>Actiniaria</taxon>
        <taxon>Actiniidae</taxon>
        <taxon>Actinia</taxon>
    </lineage>
</organism>
<feature type="domain" description="BTB" evidence="3">
    <location>
        <begin position="42"/>
        <end position="110"/>
    </location>
</feature>
<dbReference type="AlphaFoldDB" id="A0A6P8I2H4"/>
<dbReference type="GeneID" id="116297597"/>
<dbReference type="PANTHER" id="PTHR45632:SF17">
    <property type="entry name" value="KELCH-LIKE PROTEIN 31"/>
    <property type="match status" value="1"/>
</dbReference>